<evidence type="ECO:0000313" key="2">
    <source>
        <dbReference type="Proteomes" id="UP001145114"/>
    </source>
</evidence>
<keyword evidence="2" id="KW-1185">Reference proteome</keyword>
<dbReference type="EC" id="2.1.1.56" evidence="1"/>
<reference evidence="1" key="1">
    <citation type="submission" date="2022-06" db="EMBL/GenBank/DDBJ databases">
        <title>Phylogenomic reconstructions and comparative analyses of Kickxellomycotina fungi.</title>
        <authorList>
            <person name="Reynolds N.K."/>
            <person name="Stajich J.E."/>
            <person name="Barry K."/>
            <person name="Grigoriev I.V."/>
            <person name="Crous P."/>
            <person name="Smith M.E."/>
        </authorList>
    </citation>
    <scope>NUCLEOTIDE SEQUENCE</scope>
    <source>
        <strain evidence="1">RSA 2271</strain>
    </source>
</reference>
<name>A0ACC1HQW8_9FUNG</name>
<comment type="caution">
    <text evidence="1">The sequence shown here is derived from an EMBL/GenBank/DDBJ whole genome shotgun (WGS) entry which is preliminary data.</text>
</comment>
<keyword evidence="1" id="KW-0808">Transferase</keyword>
<organism evidence="1 2">
    <name type="scientific">Spiromyces aspiralis</name>
    <dbReference type="NCBI Taxonomy" id="68401"/>
    <lineage>
        <taxon>Eukaryota</taxon>
        <taxon>Fungi</taxon>
        <taxon>Fungi incertae sedis</taxon>
        <taxon>Zoopagomycota</taxon>
        <taxon>Kickxellomycotina</taxon>
        <taxon>Kickxellomycetes</taxon>
        <taxon>Kickxellales</taxon>
        <taxon>Kickxellaceae</taxon>
        <taxon>Spiromyces</taxon>
    </lineage>
</organism>
<evidence type="ECO:0000313" key="1">
    <source>
        <dbReference type="EMBL" id="KAJ1678632.1"/>
    </source>
</evidence>
<protein>
    <submittedName>
        <fullName evidence="1">mRNA cap guanine-N7 methyltransferase</fullName>
        <ecNumber evidence="1">2.1.1.56</ecNumber>
    </submittedName>
</protein>
<keyword evidence="1" id="KW-0489">Methyltransferase</keyword>
<accession>A0ACC1HQW8</accession>
<gene>
    <name evidence="1" type="primary">ABD1</name>
    <name evidence="1" type="ORF">EV182_003656</name>
</gene>
<sequence length="338" mass="39307">MSEKRKIPSSRSPSPTDAHTAKRRVVVDKESHQPVSIALEVAAHYNARPQLGVEKRQESTIFHLRSFNNWIKSVLIGMHTKRDDKVLDLGCGKGGDLRKWAKAGIAELVGMDIAEISIKQARERYEAMPNARFKARFYAQDCFSISIKRTIQPQEYRANVVSMQFCMHYAFETERKARTMLQNVTEHLEVGGAFIGTIPDAYWLVKKLRSLKGNELEFGNSVYKVRFEQKDRWPVFGHMYWFTLHDAIDDCPEYLVHFPTFRRLATEYGLELLYRIPLHQYYVDALRRDPQYIELLYRMGVIDRDGKGPSIDEWEVSGLYLAFAFKKVREWVPDTTTS</sequence>
<dbReference type="EMBL" id="JAMZIH010000984">
    <property type="protein sequence ID" value="KAJ1678632.1"/>
    <property type="molecule type" value="Genomic_DNA"/>
</dbReference>
<dbReference type="Proteomes" id="UP001145114">
    <property type="component" value="Unassembled WGS sequence"/>
</dbReference>
<proteinExistence type="predicted"/>